<dbReference type="STRING" id="109895.A0A507EGF5"/>
<dbReference type="InterPro" id="IPR043129">
    <property type="entry name" value="ATPase_NBD"/>
</dbReference>
<proteinExistence type="inferred from homology"/>
<dbReference type="Pfam" id="PF00022">
    <property type="entry name" value="Actin"/>
    <property type="match status" value="2"/>
</dbReference>
<dbReference type="EMBL" id="QEAQ01000001">
    <property type="protein sequence ID" value="TPX62901.1"/>
    <property type="molecule type" value="Genomic_DNA"/>
</dbReference>
<protein>
    <submittedName>
        <fullName evidence="2">Uncharacterized protein</fullName>
    </submittedName>
</protein>
<dbReference type="SUPFAM" id="SSF53067">
    <property type="entry name" value="Actin-like ATPase domain"/>
    <property type="match status" value="2"/>
</dbReference>
<sequence>MSQREEYSNTFKFTSIPSLSALSANPKNVQSTFLKIPSQHISGVDEAIIEKQPDVAFSDVLVIHAGSRNLRLGRASDAFPKEVPHLIVRKVYLREEPGAESKAPIDMSAVSDSFTEFIRYETELLAPVQEDLKQRMREQKIRSVPNAHSQVVGYNEQIIPESIPDHNDPYKIDWTEVTDEMNHIVGLKALRLASLKTTQTSAAPGREYQFRAFYPIQHGLLNVKDYTSARACMADMQTIWTESIESELEIPRKEFPSYNVVWVVPDLFSKVHLREAITMLLQEMCFRGVTVLQESVAATFGAGITTACVLDIGAQKTSVACVEDGMCVAATRVNLKYGGDDVTAFLMKLLSGSSFPYKDFDPKLNAYDWLLADELKEKFCTFHESEMMVNLCDFYVRTPDRPTSLHRMKVYDEVLLAPRALFHPQVIDFGKKLKHIAFEETYLDIDAEEEGNGDELSSEAMAANLVAYRTYIQSPDKFTNGHLKRKQSASLNVEMVDAAGMMSGSTTPERSKRLKKDAGGGSDADVVLIVQLDATKPDSTGNVNNILEPQPEDEAMRDLPLTHFLRRRRAIGMLKDVSMPLNDAVAQSFSLYASSYPEAKEAELESRIKKLCSSILVVGGGALITGLGKQLEVRVAAALQATVLKKRLDSLSSNNFTSALIPRVLQNPRDIDSRVLVWKGGAVFGKLDMCNDLWIRRRNWENGGMSGSIAKLMFPWD</sequence>
<dbReference type="Proteomes" id="UP000318582">
    <property type="component" value="Unassembled WGS sequence"/>
</dbReference>
<comment type="caution">
    <text evidence="2">The sequence shown here is derived from an EMBL/GenBank/DDBJ whole genome shotgun (WGS) entry which is preliminary data.</text>
</comment>
<dbReference type="PANTHER" id="PTHR11937">
    <property type="entry name" value="ACTIN"/>
    <property type="match status" value="1"/>
</dbReference>
<accession>A0A507EGF5</accession>
<gene>
    <name evidence="2" type="ORF">PhCBS80983_g00058</name>
</gene>
<evidence type="ECO:0000313" key="2">
    <source>
        <dbReference type="EMBL" id="TPX62901.1"/>
    </source>
</evidence>
<keyword evidence="3" id="KW-1185">Reference proteome</keyword>
<reference evidence="2 3" key="1">
    <citation type="journal article" date="2019" name="Sci. Rep.">
        <title>Comparative genomics of chytrid fungi reveal insights into the obligate biotrophic and pathogenic lifestyle of Synchytrium endobioticum.</title>
        <authorList>
            <person name="van de Vossenberg B.T.L.H."/>
            <person name="Warris S."/>
            <person name="Nguyen H.D.T."/>
            <person name="van Gent-Pelzer M.P.E."/>
            <person name="Joly D.L."/>
            <person name="van de Geest H.C."/>
            <person name="Bonants P.J.M."/>
            <person name="Smith D.S."/>
            <person name="Levesque C.A."/>
            <person name="van der Lee T.A.J."/>
        </authorList>
    </citation>
    <scope>NUCLEOTIDE SEQUENCE [LARGE SCALE GENOMIC DNA]</scope>
    <source>
        <strain evidence="2 3">CBS 809.83</strain>
    </source>
</reference>
<name>A0A507EGF5_9FUNG</name>
<dbReference type="CDD" id="cd10206">
    <property type="entry name" value="ASKHA_NBD_Arp8-like"/>
    <property type="match status" value="1"/>
</dbReference>
<dbReference type="Gene3D" id="3.90.640.10">
    <property type="entry name" value="Actin, Chain A, domain 4"/>
    <property type="match status" value="1"/>
</dbReference>
<evidence type="ECO:0000313" key="3">
    <source>
        <dbReference type="Proteomes" id="UP000318582"/>
    </source>
</evidence>
<dbReference type="InterPro" id="IPR004000">
    <property type="entry name" value="Actin"/>
</dbReference>
<evidence type="ECO:0000256" key="1">
    <source>
        <dbReference type="RuleBase" id="RU000487"/>
    </source>
</evidence>
<dbReference type="Gene3D" id="3.30.420.40">
    <property type="match status" value="3"/>
</dbReference>
<dbReference type="AlphaFoldDB" id="A0A507EGF5"/>
<comment type="similarity">
    <text evidence="1">Belongs to the actin family.</text>
</comment>
<organism evidence="2 3">
    <name type="scientific">Powellomyces hirtus</name>
    <dbReference type="NCBI Taxonomy" id="109895"/>
    <lineage>
        <taxon>Eukaryota</taxon>
        <taxon>Fungi</taxon>
        <taxon>Fungi incertae sedis</taxon>
        <taxon>Chytridiomycota</taxon>
        <taxon>Chytridiomycota incertae sedis</taxon>
        <taxon>Chytridiomycetes</taxon>
        <taxon>Spizellomycetales</taxon>
        <taxon>Powellomycetaceae</taxon>
        <taxon>Powellomyces</taxon>
    </lineage>
</organism>
<dbReference type="SMART" id="SM00268">
    <property type="entry name" value="ACTIN"/>
    <property type="match status" value="1"/>
</dbReference>